<keyword evidence="1" id="KW-0472">Membrane</keyword>
<organism evidence="2">
    <name type="scientific">uncultured SAR11 cluster bacterium HF4000_37C10</name>
    <dbReference type="NCBI Taxonomy" id="710727"/>
    <lineage>
        <taxon>Bacteria</taxon>
        <taxon>Pseudomonadati</taxon>
        <taxon>Pseudomonadota</taxon>
        <taxon>Alphaproteobacteria</taxon>
        <taxon>Candidatus Pelagibacterales</taxon>
        <taxon>environmental samples</taxon>
    </lineage>
</organism>
<keyword evidence="1" id="KW-1003">Cell membrane</keyword>
<protein>
    <recommendedName>
        <fullName evidence="1">Putative membrane protein insertion efficiency factor</fullName>
    </recommendedName>
</protein>
<comment type="similarity">
    <text evidence="1">Belongs to the UPF0161 family.</text>
</comment>
<dbReference type="InterPro" id="IPR002696">
    <property type="entry name" value="Membr_insert_effic_factor_YidD"/>
</dbReference>
<dbReference type="PANTHER" id="PTHR33383">
    <property type="entry name" value="MEMBRANE PROTEIN INSERTION EFFICIENCY FACTOR-RELATED"/>
    <property type="match status" value="1"/>
</dbReference>
<comment type="function">
    <text evidence="1">Could be involved in insertion of integral membrane proteins into the membrane.</text>
</comment>
<dbReference type="SMART" id="SM01234">
    <property type="entry name" value="Haemolytic"/>
    <property type="match status" value="1"/>
</dbReference>
<dbReference type="GO" id="GO:0005886">
    <property type="term" value="C:plasma membrane"/>
    <property type="evidence" value="ECO:0007669"/>
    <property type="project" value="UniProtKB-SubCell"/>
</dbReference>
<comment type="subcellular location">
    <subcellularLocation>
        <location evidence="1">Cell membrane</location>
        <topology evidence="1">Peripheral membrane protein</topology>
        <orientation evidence="1">Cytoplasmic side</orientation>
    </subcellularLocation>
</comment>
<proteinExistence type="inferred from homology"/>
<dbReference type="NCBIfam" id="TIGR00278">
    <property type="entry name" value="membrane protein insertion efficiency factor YidD"/>
    <property type="match status" value="1"/>
</dbReference>
<reference evidence="2" key="1">
    <citation type="journal article" date="2011" name="Environ. Microbiol.">
        <title>Time-series analyses of Monterey Bay coastal microbial picoplankton using a 'genome proxy' microarray.</title>
        <authorList>
            <person name="Rich V.I."/>
            <person name="Pham V.D."/>
            <person name="Eppley J."/>
            <person name="Shi Y."/>
            <person name="DeLong E.F."/>
        </authorList>
    </citation>
    <scope>NUCLEOTIDE SEQUENCE</scope>
</reference>
<dbReference type="EMBL" id="GU474900">
    <property type="protein sequence ID" value="ADI18800.1"/>
    <property type="molecule type" value="Genomic_DNA"/>
</dbReference>
<evidence type="ECO:0000256" key="1">
    <source>
        <dbReference type="HAMAP-Rule" id="MF_00386"/>
    </source>
</evidence>
<name>E0XWK9_9PROT</name>
<dbReference type="HAMAP" id="MF_00386">
    <property type="entry name" value="UPF0161_YidD"/>
    <property type="match status" value="1"/>
</dbReference>
<sequence length="83" mass="9674">MKLINYYLILLIKFYKYFISPYLPFSCRYQPTCSEYFIDCLKLNGTLKGFLLGIQRILRCHPIKALGGRSGFDPAPNFKKGKK</sequence>
<evidence type="ECO:0000313" key="2">
    <source>
        <dbReference type="EMBL" id="ADI18800.1"/>
    </source>
</evidence>
<dbReference type="PANTHER" id="PTHR33383:SF1">
    <property type="entry name" value="MEMBRANE PROTEIN INSERTION EFFICIENCY FACTOR-RELATED"/>
    <property type="match status" value="1"/>
</dbReference>
<accession>E0XWK9</accession>
<dbReference type="AlphaFoldDB" id="E0XWK9"/>
<dbReference type="Pfam" id="PF01809">
    <property type="entry name" value="YidD"/>
    <property type="match status" value="1"/>
</dbReference>